<sequence length="162" mass="17142">MTTVTGPGHTPNGHGAGLPPVPSIPLTEETARDVAGEQSVGGLIKAVMTQVSVLLRAEIELAKLELKAEAKKVVSGSVFFIAALTILMFSLFFLFFAIAELLADLGLYRSAAFGIVWGVMLIGAGVLGFLGYRKVRKLRAPQRTIETIKDTAAALSHPGEHS</sequence>
<keyword evidence="2" id="KW-0472">Membrane</keyword>
<evidence type="ECO:0000313" key="4">
    <source>
        <dbReference type="Proteomes" id="UP001589810"/>
    </source>
</evidence>
<keyword evidence="4" id="KW-1185">Reference proteome</keyword>
<dbReference type="RefSeq" id="WP_273936917.1">
    <property type="nucleotide sequence ID" value="NZ_CP097263.1"/>
</dbReference>
<name>A0ABV6N3S1_9PSEU</name>
<reference evidence="3 4" key="1">
    <citation type="submission" date="2024-09" db="EMBL/GenBank/DDBJ databases">
        <authorList>
            <person name="Sun Q."/>
            <person name="Mori K."/>
        </authorList>
    </citation>
    <scope>NUCLEOTIDE SEQUENCE [LARGE SCALE GENOMIC DNA]</scope>
    <source>
        <strain evidence="3 4">TBRC 1432</strain>
    </source>
</reference>
<protein>
    <submittedName>
        <fullName evidence="3">Phage holin family protein</fullName>
    </submittedName>
</protein>
<feature type="region of interest" description="Disordered" evidence="1">
    <location>
        <begin position="1"/>
        <end position="22"/>
    </location>
</feature>
<dbReference type="Pfam" id="PF07332">
    <property type="entry name" value="Phage_holin_3_6"/>
    <property type="match status" value="1"/>
</dbReference>
<keyword evidence="2" id="KW-1133">Transmembrane helix</keyword>
<dbReference type="Proteomes" id="UP001589810">
    <property type="component" value="Unassembled WGS sequence"/>
</dbReference>
<organism evidence="3 4">
    <name type="scientific">Kutzneria chonburiensis</name>
    <dbReference type="NCBI Taxonomy" id="1483604"/>
    <lineage>
        <taxon>Bacteria</taxon>
        <taxon>Bacillati</taxon>
        <taxon>Actinomycetota</taxon>
        <taxon>Actinomycetes</taxon>
        <taxon>Pseudonocardiales</taxon>
        <taxon>Pseudonocardiaceae</taxon>
        <taxon>Kutzneria</taxon>
    </lineage>
</organism>
<dbReference type="InterPro" id="IPR009937">
    <property type="entry name" value="Phage_holin_3_6"/>
</dbReference>
<gene>
    <name evidence="3" type="ORF">ACFFH7_34565</name>
</gene>
<proteinExistence type="predicted"/>
<comment type="caution">
    <text evidence="3">The sequence shown here is derived from an EMBL/GenBank/DDBJ whole genome shotgun (WGS) entry which is preliminary data.</text>
</comment>
<evidence type="ECO:0000256" key="2">
    <source>
        <dbReference type="SAM" id="Phobius"/>
    </source>
</evidence>
<evidence type="ECO:0000313" key="3">
    <source>
        <dbReference type="EMBL" id="MFC0546676.1"/>
    </source>
</evidence>
<feature type="transmembrane region" description="Helical" evidence="2">
    <location>
        <begin position="73"/>
        <end position="99"/>
    </location>
</feature>
<evidence type="ECO:0000256" key="1">
    <source>
        <dbReference type="SAM" id="MobiDB-lite"/>
    </source>
</evidence>
<keyword evidence="2" id="KW-0812">Transmembrane</keyword>
<dbReference type="EMBL" id="JBHLUD010000013">
    <property type="protein sequence ID" value="MFC0546676.1"/>
    <property type="molecule type" value="Genomic_DNA"/>
</dbReference>
<accession>A0ABV6N3S1</accession>
<feature type="transmembrane region" description="Helical" evidence="2">
    <location>
        <begin position="111"/>
        <end position="132"/>
    </location>
</feature>